<sequence>SSHKFPYFDKYTHLKINLVFARDSLGTQLKLSFVMFPGTCMCCIRLLDVPVATIFEMSRYMYIRNAQLIRLLKILPQCTTGSAFLGAHQRLKHETTWCSTFSCLETSHTRDSVGFQVIIL</sequence>
<reference evidence="1 2" key="1">
    <citation type="journal article" date="2018" name="Biotechnol. Adv.">
        <title>Improved genomic resources and new bioinformatic workflow for the carcinogenic parasite Clonorchis sinensis: Biotechnological implications.</title>
        <authorList>
            <person name="Wang D."/>
            <person name="Korhonen P.K."/>
            <person name="Gasser R.B."/>
            <person name="Young N.D."/>
        </authorList>
    </citation>
    <scope>NUCLEOTIDE SEQUENCE [LARGE SCALE GENOMIC DNA]</scope>
    <source>
        <strain evidence="1">Cs-k2</strain>
    </source>
</reference>
<evidence type="ECO:0000313" key="2">
    <source>
        <dbReference type="Proteomes" id="UP000286415"/>
    </source>
</evidence>
<organism evidence="1 2">
    <name type="scientific">Clonorchis sinensis</name>
    <name type="common">Chinese liver fluke</name>
    <dbReference type="NCBI Taxonomy" id="79923"/>
    <lineage>
        <taxon>Eukaryota</taxon>
        <taxon>Metazoa</taxon>
        <taxon>Spiralia</taxon>
        <taxon>Lophotrochozoa</taxon>
        <taxon>Platyhelminthes</taxon>
        <taxon>Trematoda</taxon>
        <taxon>Digenea</taxon>
        <taxon>Opisthorchiida</taxon>
        <taxon>Opisthorchiata</taxon>
        <taxon>Opisthorchiidae</taxon>
        <taxon>Clonorchis</taxon>
    </lineage>
</organism>
<feature type="non-terminal residue" evidence="1">
    <location>
        <position position="1"/>
    </location>
</feature>
<dbReference type="Proteomes" id="UP000286415">
    <property type="component" value="Unassembled WGS sequence"/>
</dbReference>
<dbReference type="AlphaFoldDB" id="A0A3R7GUQ4"/>
<comment type="caution">
    <text evidence="1">The sequence shown here is derived from an EMBL/GenBank/DDBJ whole genome shotgun (WGS) entry which is preliminary data.</text>
</comment>
<protein>
    <submittedName>
        <fullName evidence="1">Uncharacterized protein</fullName>
    </submittedName>
</protein>
<accession>A0A3R7GUQ4</accession>
<proteinExistence type="predicted"/>
<gene>
    <name evidence="1" type="ORF">CSKR_100727</name>
</gene>
<evidence type="ECO:0000313" key="1">
    <source>
        <dbReference type="EMBL" id="KAG5444623.1"/>
    </source>
</evidence>
<dbReference type="EMBL" id="NIRI02000056">
    <property type="protein sequence ID" value="KAG5444623.1"/>
    <property type="molecule type" value="Genomic_DNA"/>
</dbReference>
<name>A0A3R7GUQ4_CLOSI</name>
<keyword evidence="2" id="KW-1185">Reference proteome</keyword>
<reference evidence="1 2" key="2">
    <citation type="journal article" date="2021" name="Genomics">
        <title>High-quality reference genome for Clonorchis sinensis.</title>
        <authorList>
            <person name="Young N.D."/>
            <person name="Stroehlein A.J."/>
            <person name="Kinkar L."/>
            <person name="Wang T."/>
            <person name="Sohn W.M."/>
            <person name="Chang B.C.H."/>
            <person name="Kaur P."/>
            <person name="Weisz D."/>
            <person name="Dudchenko O."/>
            <person name="Aiden E.L."/>
            <person name="Korhonen P.K."/>
            <person name="Gasser R.B."/>
        </authorList>
    </citation>
    <scope>NUCLEOTIDE SEQUENCE [LARGE SCALE GENOMIC DNA]</scope>
    <source>
        <strain evidence="1">Cs-k2</strain>
    </source>
</reference>
<dbReference type="InParanoid" id="A0A3R7GUQ4"/>